<comment type="caution">
    <text evidence="4">The sequence shown here is derived from an EMBL/GenBank/DDBJ whole genome shotgun (WGS) entry which is preliminary data.</text>
</comment>
<keyword evidence="1" id="KW-0732">Signal</keyword>
<accession>A0A1V6SPK7</accession>
<evidence type="ECO:0000313" key="4">
    <source>
        <dbReference type="EMBL" id="OQE15589.1"/>
    </source>
</evidence>
<evidence type="ECO:0000256" key="1">
    <source>
        <dbReference type="SAM" id="SignalP"/>
    </source>
</evidence>
<dbReference type="Pfam" id="PF17168">
    <property type="entry name" value="DUF5127"/>
    <property type="match status" value="1"/>
</dbReference>
<feature type="domain" description="Glutaminase A N-terminal" evidence="3">
    <location>
        <begin position="119"/>
        <end position="344"/>
    </location>
</feature>
<protein>
    <recommendedName>
        <fullName evidence="6">Glutaminase</fullName>
    </recommendedName>
</protein>
<feature type="signal peptide" evidence="1">
    <location>
        <begin position="1"/>
        <end position="19"/>
    </location>
</feature>
<feature type="chain" id="PRO_5012483784" description="Glutaminase" evidence="1">
    <location>
        <begin position="20"/>
        <end position="811"/>
    </location>
</feature>
<dbReference type="InterPro" id="IPR032514">
    <property type="entry name" value="GtaA_central"/>
</dbReference>
<keyword evidence="5" id="KW-1185">Reference proteome</keyword>
<dbReference type="AlphaFoldDB" id="A0A1V6SPK7"/>
<reference evidence="5" key="1">
    <citation type="journal article" date="2017" name="Nat. Microbiol.">
        <title>Global analysis of biosynthetic gene clusters reveals vast potential of secondary metabolite production in Penicillium species.</title>
        <authorList>
            <person name="Nielsen J.C."/>
            <person name="Grijseels S."/>
            <person name="Prigent S."/>
            <person name="Ji B."/>
            <person name="Dainat J."/>
            <person name="Nielsen K.F."/>
            <person name="Frisvad J.C."/>
            <person name="Workman M."/>
            <person name="Nielsen J."/>
        </authorList>
    </citation>
    <scope>NUCLEOTIDE SEQUENCE [LARGE SCALE GENOMIC DNA]</scope>
    <source>
        <strain evidence="5">IBT 14082</strain>
    </source>
</reference>
<evidence type="ECO:0000259" key="3">
    <source>
        <dbReference type="Pfam" id="PF17168"/>
    </source>
</evidence>
<dbReference type="Pfam" id="PF16335">
    <property type="entry name" value="GtaA_6_Hairpin"/>
    <property type="match status" value="2"/>
</dbReference>
<proteinExistence type="predicted"/>
<evidence type="ECO:0000259" key="2">
    <source>
        <dbReference type="Pfam" id="PF16335"/>
    </source>
</evidence>
<name>A0A1V6SPK7_9EURO</name>
<feature type="domain" description="Glutaminase A central" evidence="2">
    <location>
        <begin position="530"/>
        <end position="759"/>
    </location>
</feature>
<gene>
    <name evidence="4" type="ORF">PENFLA_c031G04263</name>
</gene>
<dbReference type="Proteomes" id="UP000191342">
    <property type="component" value="Unassembled WGS sequence"/>
</dbReference>
<dbReference type="EMBL" id="MLQL01000031">
    <property type="protein sequence ID" value="OQE15589.1"/>
    <property type="molecule type" value="Genomic_DNA"/>
</dbReference>
<evidence type="ECO:0000313" key="5">
    <source>
        <dbReference type="Proteomes" id="UP000191342"/>
    </source>
</evidence>
<dbReference type="PANTHER" id="PTHR31987:SF12">
    <property type="entry name" value="PUTATIVE (AFU_ORTHOLOGUE AFUA_3G10910)-RELATED"/>
    <property type="match status" value="1"/>
</dbReference>
<dbReference type="STRING" id="254877.A0A1V6SPK7"/>
<feature type="domain" description="Glutaminase A central" evidence="2">
    <location>
        <begin position="351"/>
        <end position="472"/>
    </location>
</feature>
<dbReference type="InterPro" id="IPR052743">
    <property type="entry name" value="Glutaminase_GtaA"/>
</dbReference>
<sequence length="811" mass="90199">MQLSLVVLAAVFQAAVSIASTLTPPVIPLVVRNPYLSTWLANARDAPWSKWPMFYTGEEVGLSLMAHLPSQKAVYPLLGKPQESLGDKSDYKTKFPNYLGLNYDASTTNLTYHIDTGTGNPLGITVSFLSPITPTSTLRQSIPASYVTIDVQGDVDVSIYMDVDGRWVSGDTGSKIKWDIDNLETEHKGLTLKRWQVHRENELLLSEIRDRAEWGTLHFTGPGDAKFQSGYAADVRRGFASSGTLRNANDNKPRPIRDRAPVFAFSKSFHLGHSSKIYDDSVTFTLAFIQVPVVQYASSRGLTMMRPLWEAWYPTTEELLSFHYTDYAAASSLASNYSQQVADDAYLSGADDYVDIVALSARQVMGATTFSGTPDDPILFLKEISSNGNFQTIDVIFPAFPFFLYTNPRWLAYLLEPLIEHMLSGQYPNKYAMHDLGTHFPNATGHPDGRDEYMPVEECGNILIMGLAIVNSLRYEDPTAASSIWSTQGLPSSSSKGETSGLFPLRDLQVVSGIAHQDSKWGGGSKGQHQAEKWVKRSYSLWKQWTGYLVEFSLEPANQLSTDDFAGWLALQTNLALKGIVGINAMSKIAEVAGHDADAAHFKKVASDYIAKWEEFGMSRDGSHAKLAYDWYGSWTTIYNLYADAQLCFHLENTDTDSPGFVPRRIYQKQSLWYHYVRQKYGLPLDSRHMYTKTDWEFFSMAVASKPVRSEILESVALWVNETTTDRPFTDLHNTEGDGGFPGPNFFARPVIGGHFAFLALERACGGKAMPGLSFLDDVDNETLAVWAQSAESAAKEFTMSGRNRHGEGEL</sequence>
<dbReference type="InterPro" id="IPR033433">
    <property type="entry name" value="GtaA_N"/>
</dbReference>
<dbReference type="PANTHER" id="PTHR31987">
    <property type="entry name" value="GLUTAMINASE A-RELATED"/>
    <property type="match status" value="1"/>
</dbReference>
<organism evidence="4 5">
    <name type="scientific">Penicillium flavigenum</name>
    <dbReference type="NCBI Taxonomy" id="254877"/>
    <lineage>
        <taxon>Eukaryota</taxon>
        <taxon>Fungi</taxon>
        <taxon>Dikarya</taxon>
        <taxon>Ascomycota</taxon>
        <taxon>Pezizomycotina</taxon>
        <taxon>Eurotiomycetes</taxon>
        <taxon>Eurotiomycetidae</taxon>
        <taxon>Eurotiales</taxon>
        <taxon>Aspergillaceae</taxon>
        <taxon>Penicillium</taxon>
    </lineage>
</organism>
<dbReference type="OrthoDB" id="431715at2759"/>
<evidence type="ECO:0008006" key="6">
    <source>
        <dbReference type="Google" id="ProtNLM"/>
    </source>
</evidence>